<evidence type="ECO:0000313" key="2">
    <source>
        <dbReference type="EMBL" id="CAH3930061.1"/>
    </source>
</evidence>
<dbReference type="EMBL" id="CALOZG010000001">
    <property type="protein sequence ID" value="CAH3930061.1"/>
    <property type="molecule type" value="Genomic_DNA"/>
</dbReference>
<keyword evidence="3" id="KW-1185">Reference proteome</keyword>
<evidence type="ECO:0000256" key="1">
    <source>
        <dbReference type="SAM" id="MobiDB-lite"/>
    </source>
</evidence>
<feature type="compositionally biased region" description="Low complexity" evidence="1">
    <location>
        <begin position="40"/>
        <end position="52"/>
    </location>
</feature>
<sequence length="77" mass="8137">MSAEKTRPSDNAEPTATPHDEWTLARGKRRSGRSRRGPTLAALEASSAHAPACVPPAITNAEEPRSHTTLPKGGRAP</sequence>
<comment type="caution">
    <text evidence="2">The sequence shown here is derived from an EMBL/GenBank/DDBJ whole genome shotgun (WGS) entry which is preliminary data.</text>
</comment>
<name>A0A9P0SVP5_PIEBR</name>
<feature type="region of interest" description="Disordered" evidence="1">
    <location>
        <begin position="1"/>
        <end position="77"/>
    </location>
</feature>
<gene>
    <name evidence="2" type="ORF">PIBRA_LOCUS1199</name>
</gene>
<reference evidence="2" key="1">
    <citation type="submission" date="2022-05" db="EMBL/GenBank/DDBJ databases">
        <authorList>
            <person name="Okamura Y."/>
        </authorList>
    </citation>
    <scope>NUCLEOTIDE SEQUENCE</scope>
</reference>
<organism evidence="2 3">
    <name type="scientific">Pieris brassicae</name>
    <name type="common">White butterfly</name>
    <name type="synonym">Large white butterfly</name>
    <dbReference type="NCBI Taxonomy" id="7116"/>
    <lineage>
        <taxon>Eukaryota</taxon>
        <taxon>Metazoa</taxon>
        <taxon>Ecdysozoa</taxon>
        <taxon>Arthropoda</taxon>
        <taxon>Hexapoda</taxon>
        <taxon>Insecta</taxon>
        <taxon>Pterygota</taxon>
        <taxon>Neoptera</taxon>
        <taxon>Endopterygota</taxon>
        <taxon>Lepidoptera</taxon>
        <taxon>Glossata</taxon>
        <taxon>Ditrysia</taxon>
        <taxon>Papilionoidea</taxon>
        <taxon>Pieridae</taxon>
        <taxon>Pierinae</taxon>
        <taxon>Pieris</taxon>
    </lineage>
</organism>
<dbReference type="AlphaFoldDB" id="A0A9P0SVP5"/>
<protein>
    <submittedName>
        <fullName evidence="2">Uncharacterized protein</fullName>
    </submittedName>
</protein>
<feature type="compositionally biased region" description="Basic residues" evidence="1">
    <location>
        <begin position="26"/>
        <end position="36"/>
    </location>
</feature>
<feature type="compositionally biased region" description="Basic and acidic residues" evidence="1">
    <location>
        <begin position="1"/>
        <end position="10"/>
    </location>
</feature>
<dbReference type="Proteomes" id="UP001152562">
    <property type="component" value="Unassembled WGS sequence"/>
</dbReference>
<accession>A0A9P0SVP5</accession>
<evidence type="ECO:0000313" key="3">
    <source>
        <dbReference type="Proteomes" id="UP001152562"/>
    </source>
</evidence>
<proteinExistence type="predicted"/>